<evidence type="ECO:0000313" key="19">
    <source>
        <dbReference type="EMBL" id="PIC35491.1"/>
    </source>
</evidence>
<evidence type="ECO:0000256" key="5">
    <source>
        <dbReference type="ARBA" id="ARBA00022889"/>
    </source>
</evidence>
<dbReference type="InterPro" id="IPR003599">
    <property type="entry name" value="Ig_sub"/>
</dbReference>
<feature type="domain" description="Fibronectin type-III" evidence="18">
    <location>
        <begin position="729"/>
        <end position="835"/>
    </location>
</feature>
<feature type="region of interest" description="Disordered" evidence="15">
    <location>
        <begin position="1941"/>
        <end position="1966"/>
    </location>
</feature>
<feature type="transmembrane region" description="Helical" evidence="16">
    <location>
        <begin position="83"/>
        <end position="101"/>
    </location>
</feature>
<dbReference type="CDD" id="cd00096">
    <property type="entry name" value="Ig"/>
    <property type="match status" value="1"/>
</dbReference>
<proteinExistence type="inferred from homology"/>
<dbReference type="FunFam" id="2.60.40.10:FF:001132">
    <property type="entry name" value="Sidekick, isoform B"/>
    <property type="match status" value="1"/>
</dbReference>
<feature type="region of interest" description="Disordered" evidence="15">
    <location>
        <begin position="2359"/>
        <end position="2405"/>
    </location>
</feature>
<dbReference type="InterPro" id="IPR050964">
    <property type="entry name" value="Striated_Muscle_Regulatory"/>
</dbReference>
<dbReference type="FunFam" id="2.60.40.10:FF:003091">
    <property type="entry name" value="Protein sidekick homolog"/>
    <property type="match status" value="1"/>
</dbReference>
<evidence type="ECO:0000256" key="15">
    <source>
        <dbReference type="SAM" id="MobiDB-lite"/>
    </source>
</evidence>
<dbReference type="FunFam" id="2.60.40.10:FF:002289">
    <property type="entry name" value="Protein sidekick homolog"/>
    <property type="match status" value="1"/>
</dbReference>
<dbReference type="PANTHER" id="PTHR13817">
    <property type="entry name" value="TITIN"/>
    <property type="match status" value="1"/>
</dbReference>
<keyword evidence="7 16" id="KW-0472">Membrane</keyword>
<dbReference type="EMBL" id="PDUG01000004">
    <property type="protein sequence ID" value="PIC35491.1"/>
    <property type="molecule type" value="Genomic_DNA"/>
</dbReference>
<evidence type="ECO:0000256" key="6">
    <source>
        <dbReference type="ARBA" id="ARBA00022989"/>
    </source>
</evidence>
<dbReference type="GO" id="GO:0045202">
    <property type="term" value="C:synapse"/>
    <property type="evidence" value="ECO:0007669"/>
    <property type="project" value="TreeGrafter"/>
</dbReference>
<dbReference type="InterPro" id="IPR003598">
    <property type="entry name" value="Ig_sub2"/>
</dbReference>
<keyword evidence="10" id="KW-0393">Immunoglobulin domain</keyword>
<comment type="function">
    <text evidence="11">Cell adhesion protein.</text>
</comment>
<keyword evidence="8" id="KW-1015">Disulfide bond</keyword>
<feature type="compositionally biased region" description="Acidic residues" evidence="15">
    <location>
        <begin position="2310"/>
        <end position="2321"/>
    </location>
</feature>
<dbReference type="CDD" id="cd00063">
    <property type="entry name" value="FN3"/>
    <property type="match status" value="12"/>
</dbReference>
<dbReference type="FunFam" id="2.60.40.10:FF:000158">
    <property type="entry name" value="Sidekick cell adhesion molecule 2"/>
    <property type="match status" value="1"/>
</dbReference>
<reference evidence="20" key="1">
    <citation type="submission" date="2017-10" db="EMBL/GenBank/DDBJ databases">
        <title>Rapid genome shrinkage in a self-fertile nematode reveals novel sperm competition proteins.</title>
        <authorList>
            <person name="Yin D."/>
            <person name="Schwarz E.M."/>
            <person name="Thomas C.G."/>
            <person name="Felde R.L."/>
            <person name="Korf I.F."/>
            <person name="Cutter A.D."/>
            <person name="Schartner C.M."/>
            <person name="Ralston E.J."/>
            <person name="Meyer B.J."/>
            <person name="Haag E.S."/>
        </authorList>
    </citation>
    <scope>NUCLEOTIDE SEQUENCE [LARGE SCALE GENOMIC DNA]</scope>
    <source>
        <strain evidence="20">JU1422</strain>
    </source>
</reference>
<dbReference type="FunFam" id="2.60.40.10:FF:002914">
    <property type="entry name" value="Protein sidekick homolog"/>
    <property type="match status" value="1"/>
</dbReference>
<dbReference type="FunFam" id="2.60.40.10:FF:002285">
    <property type="entry name" value="Protein sidekick homolog"/>
    <property type="match status" value="1"/>
</dbReference>
<feature type="domain" description="Fibronectin type-III" evidence="18">
    <location>
        <begin position="1343"/>
        <end position="1443"/>
    </location>
</feature>
<feature type="domain" description="Ig-like" evidence="17">
    <location>
        <begin position="110"/>
        <end position="187"/>
    </location>
</feature>
<evidence type="ECO:0000256" key="14">
    <source>
        <dbReference type="ARBA" id="ARBA00078652"/>
    </source>
</evidence>
<keyword evidence="6 16" id="KW-1133">Transmembrane helix</keyword>
<comment type="subcellular location">
    <subcellularLocation>
        <location evidence="1">Membrane</location>
        <topology evidence="1">Single-pass type I membrane protein</topology>
    </subcellularLocation>
</comment>
<dbReference type="GO" id="GO:0016020">
    <property type="term" value="C:membrane"/>
    <property type="evidence" value="ECO:0007669"/>
    <property type="project" value="UniProtKB-SubCell"/>
</dbReference>
<dbReference type="FunFam" id="2.60.40.10:FF:002518">
    <property type="entry name" value="Protein sidekick homolog"/>
    <property type="match status" value="1"/>
</dbReference>
<dbReference type="InterPro" id="IPR003961">
    <property type="entry name" value="FN3_dom"/>
</dbReference>
<dbReference type="Pfam" id="PF07679">
    <property type="entry name" value="I-set"/>
    <property type="match status" value="2"/>
</dbReference>
<keyword evidence="2 16" id="KW-0812">Transmembrane</keyword>
<protein>
    <recommendedName>
        <fullName evidence="13">Protein sidekick homolog</fullName>
    </recommendedName>
    <alternativeName>
        <fullName evidence="14">Neuronal IgCAM protein 4</fullName>
    </alternativeName>
</protein>
<dbReference type="FunFam" id="2.60.40.10:FF:002417">
    <property type="entry name" value="Protein sidekick homolog"/>
    <property type="match status" value="1"/>
</dbReference>
<feature type="region of interest" description="Disordered" evidence="15">
    <location>
        <begin position="815"/>
        <end position="848"/>
    </location>
</feature>
<feature type="domain" description="Ig-like" evidence="17">
    <location>
        <begin position="532"/>
        <end position="628"/>
    </location>
</feature>
<feature type="domain" description="Fibronectin type-III" evidence="18">
    <location>
        <begin position="840"/>
        <end position="937"/>
    </location>
</feature>
<dbReference type="SMART" id="SM00409">
    <property type="entry name" value="IG"/>
    <property type="match status" value="4"/>
</dbReference>
<evidence type="ECO:0000256" key="2">
    <source>
        <dbReference type="ARBA" id="ARBA00022692"/>
    </source>
</evidence>
<dbReference type="PANTHER" id="PTHR13817:SF166">
    <property type="entry name" value="NEURONAL IGCAM-RELATED"/>
    <property type="match status" value="1"/>
</dbReference>
<accession>A0A2G5U7Z5</accession>
<feature type="compositionally biased region" description="Polar residues" evidence="15">
    <location>
        <begin position="1229"/>
        <end position="1246"/>
    </location>
</feature>
<feature type="domain" description="Fibronectin type-III" evidence="18">
    <location>
        <begin position="1757"/>
        <end position="1857"/>
    </location>
</feature>
<comment type="caution">
    <text evidence="19">The sequence shown here is derived from an EMBL/GenBank/DDBJ whole genome shotgun (WGS) entry which is preliminary data.</text>
</comment>
<feature type="domain" description="Ig-like" evidence="17">
    <location>
        <begin position="299"/>
        <end position="401"/>
    </location>
</feature>
<name>A0A2G5U7Z5_9PELO</name>
<evidence type="ECO:0000256" key="3">
    <source>
        <dbReference type="ARBA" id="ARBA00022729"/>
    </source>
</evidence>
<evidence type="ECO:0000256" key="11">
    <source>
        <dbReference type="ARBA" id="ARBA00057658"/>
    </source>
</evidence>
<dbReference type="SUPFAM" id="SSF48726">
    <property type="entry name" value="Immunoglobulin"/>
    <property type="match status" value="4"/>
</dbReference>
<evidence type="ECO:0000313" key="20">
    <source>
        <dbReference type="Proteomes" id="UP000230233"/>
    </source>
</evidence>
<dbReference type="GO" id="GO:0007416">
    <property type="term" value="P:synapse assembly"/>
    <property type="evidence" value="ECO:0007669"/>
    <property type="project" value="TreeGrafter"/>
</dbReference>
<dbReference type="GO" id="GO:0007156">
    <property type="term" value="P:homophilic cell adhesion via plasma membrane adhesion molecules"/>
    <property type="evidence" value="ECO:0007669"/>
    <property type="project" value="TreeGrafter"/>
</dbReference>
<feature type="domain" description="Fibronectin type-III" evidence="18">
    <location>
        <begin position="1243"/>
        <end position="1338"/>
    </location>
</feature>
<dbReference type="STRING" id="1611254.A0A2G5U7Z5"/>
<evidence type="ECO:0000256" key="9">
    <source>
        <dbReference type="ARBA" id="ARBA00023180"/>
    </source>
</evidence>
<dbReference type="Pfam" id="PF13927">
    <property type="entry name" value="Ig_3"/>
    <property type="match status" value="1"/>
</dbReference>
<feature type="domain" description="Ig-like" evidence="17">
    <location>
        <begin position="645"/>
        <end position="722"/>
    </location>
</feature>
<dbReference type="InterPro" id="IPR013783">
    <property type="entry name" value="Ig-like_fold"/>
</dbReference>
<dbReference type="InterPro" id="IPR036116">
    <property type="entry name" value="FN3_sf"/>
</dbReference>
<feature type="domain" description="Ig-like" evidence="17">
    <location>
        <begin position="406"/>
        <end position="479"/>
    </location>
</feature>
<evidence type="ECO:0000256" key="8">
    <source>
        <dbReference type="ARBA" id="ARBA00023157"/>
    </source>
</evidence>
<dbReference type="OrthoDB" id="8923679at2759"/>
<dbReference type="InterPro" id="IPR013098">
    <property type="entry name" value="Ig_I-set"/>
</dbReference>
<dbReference type="InterPro" id="IPR007110">
    <property type="entry name" value="Ig-like_dom"/>
</dbReference>
<evidence type="ECO:0000259" key="18">
    <source>
        <dbReference type="PROSITE" id="PS50853"/>
    </source>
</evidence>
<dbReference type="PROSITE" id="PS50835">
    <property type="entry name" value="IG_LIKE"/>
    <property type="match status" value="5"/>
</dbReference>
<dbReference type="InterPro" id="IPR036179">
    <property type="entry name" value="Ig-like_dom_sf"/>
</dbReference>
<keyword evidence="20" id="KW-1185">Reference proteome</keyword>
<dbReference type="SMART" id="SM00408">
    <property type="entry name" value="IGc2"/>
    <property type="match status" value="4"/>
</dbReference>
<dbReference type="PRINTS" id="PR00014">
    <property type="entry name" value="FNTYPEIII"/>
</dbReference>
<comment type="similarity">
    <text evidence="12">Belongs to the sidekick family.</text>
</comment>
<feature type="region of interest" description="Disordered" evidence="15">
    <location>
        <begin position="1222"/>
        <end position="1246"/>
    </location>
</feature>
<feature type="compositionally biased region" description="Polar residues" evidence="15">
    <location>
        <begin position="2366"/>
        <end position="2385"/>
    </location>
</feature>
<feature type="transmembrane region" description="Helical" evidence="16">
    <location>
        <begin position="2103"/>
        <end position="2131"/>
    </location>
</feature>
<keyword evidence="3" id="KW-0732">Signal</keyword>
<evidence type="ECO:0000256" key="10">
    <source>
        <dbReference type="ARBA" id="ARBA00023319"/>
    </source>
</evidence>
<feature type="domain" description="Fibronectin type-III" evidence="18">
    <location>
        <begin position="1045"/>
        <end position="1139"/>
    </location>
</feature>
<evidence type="ECO:0000259" key="17">
    <source>
        <dbReference type="PROSITE" id="PS50835"/>
    </source>
</evidence>
<evidence type="ECO:0000256" key="12">
    <source>
        <dbReference type="ARBA" id="ARBA00061621"/>
    </source>
</evidence>
<dbReference type="PROSITE" id="PS50853">
    <property type="entry name" value="FN3"/>
    <property type="match status" value="12"/>
</dbReference>
<dbReference type="Pfam" id="PF00041">
    <property type="entry name" value="fn3"/>
    <property type="match status" value="9"/>
</dbReference>
<feature type="domain" description="Fibronectin type-III" evidence="18">
    <location>
        <begin position="942"/>
        <end position="1041"/>
    </location>
</feature>
<evidence type="ECO:0000256" key="1">
    <source>
        <dbReference type="ARBA" id="ARBA00004479"/>
    </source>
</evidence>
<evidence type="ECO:0000256" key="7">
    <source>
        <dbReference type="ARBA" id="ARBA00023136"/>
    </source>
</evidence>
<feature type="region of interest" description="Disordered" evidence="15">
    <location>
        <begin position="1999"/>
        <end position="2042"/>
    </location>
</feature>
<keyword evidence="9" id="KW-0325">Glycoprotein</keyword>
<feature type="region of interest" description="Disordered" evidence="15">
    <location>
        <begin position="2250"/>
        <end position="2337"/>
    </location>
</feature>
<feature type="compositionally biased region" description="Low complexity" evidence="15">
    <location>
        <begin position="2018"/>
        <end position="2030"/>
    </location>
</feature>
<evidence type="ECO:0000256" key="16">
    <source>
        <dbReference type="SAM" id="Phobius"/>
    </source>
</evidence>
<feature type="domain" description="Fibronectin type-III" evidence="18">
    <location>
        <begin position="1655"/>
        <end position="1755"/>
    </location>
</feature>
<dbReference type="FunFam" id="2.60.40.10:FF:002422">
    <property type="entry name" value="Protein sidekick homolog"/>
    <property type="match status" value="1"/>
</dbReference>
<feature type="compositionally biased region" description="Polar residues" evidence="15">
    <location>
        <begin position="2393"/>
        <end position="2405"/>
    </location>
</feature>
<keyword evidence="4" id="KW-0677">Repeat</keyword>
<evidence type="ECO:0000256" key="13">
    <source>
        <dbReference type="ARBA" id="ARBA00073606"/>
    </source>
</evidence>
<feature type="domain" description="Fibronectin type-III" evidence="18">
    <location>
        <begin position="1447"/>
        <end position="1541"/>
    </location>
</feature>
<dbReference type="Gene3D" id="2.60.40.10">
    <property type="entry name" value="Immunoglobulins"/>
    <property type="match status" value="17"/>
</dbReference>
<dbReference type="SUPFAM" id="SSF49265">
    <property type="entry name" value="Fibronectin type III"/>
    <property type="match status" value="7"/>
</dbReference>
<keyword evidence="5" id="KW-0130">Cell adhesion</keyword>
<feature type="domain" description="Fibronectin type-III" evidence="18">
    <location>
        <begin position="1143"/>
        <end position="1238"/>
    </location>
</feature>
<evidence type="ECO:0000256" key="4">
    <source>
        <dbReference type="ARBA" id="ARBA00022737"/>
    </source>
</evidence>
<feature type="region of interest" description="Disordered" evidence="15">
    <location>
        <begin position="2164"/>
        <end position="2197"/>
    </location>
</feature>
<feature type="domain" description="Fibronectin type-III" evidence="18">
    <location>
        <begin position="1860"/>
        <end position="1956"/>
    </location>
</feature>
<feature type="compositionally biased region" description="Polar residues" evidence="15">
    <location>
        <begin position="2175"/>
        <end position="2184"/>
    </location>
</feature>
<sequence length="2405" mass="268655">MNSLRRACEVSDDCRQRLPHRPIPMMIVCLRPIQQILHVFCPFCPKIQVGQIWHNSNSKINVSSNTEEATERPRRRRPHGGTMNYRIFLLFCTTTVLWPVVSTQLVLGKPPIFQKTSPVEQKVAVEGEIVRLKCDDAELAEQYEWRVGDASGDLIAASRFAEVTVSRTNDNQKYRCVARNTVGAAISPPSVVRSKYLDDFDASDESVQYDVLAGIGRHFVLRTPRLLSSRNLDISYSWIKDDSNQVTPDATHFVTANGDLVVTSVKRDDFGTYKLMASSDDLKEIVSKEYVVKDNGMAPSLQNTLSIIYFSPERTIVESSMPHDEKFDCVTSFEAKDDVRIRWFLNGQPITGSEVGIKTTMNNRRLIISNPSGFTRGEHKLECRADAAMGRTSDQNSTYLTFISRPVLKDLPNEIQKKVGSSLTLKCGVKKKSSMDIKWYKNGLMMNTQRGKLTIDRIRQEDFGLYQCEAVNEAGADMSSVWVKEGDINNDTMIMGMSEDGRSLEEEISMETPPPRKLKFFDSSKSQEQLFPFTSDIESSSQRLTKTPKDLTAASGTDKITLECAAAGSPPPHIVWFLNGNEIQTDSVKYDLTNSDLTIHDIRKSDEGEYTCEISGTDVKASANVQVNGDSLIEYGPADQKSLIGTNVEFSCEVAKEYARKATVEWYLNDALLPVNGNSGLRISRNRKGSLIIRQVGPDNTGEYRCRVTVDGREENASAMLQIIEKPAMPERVRAELHNETMPAKVRVRWNEGFDGNEPIIKHAIEIRTMGPTGLWSDWTTAIDNIPKDDGKPCCWADIEDLRPSSTAEFRVVASNKHGPGKPSLPSSSVTMPQQPPSAAPRNVAASARSPHSVMVQWQQPKEEQDSGDVLGYVVRYRLAGYSSLTWNEKNLTTKDARNTLVDELITWREYEIQVAAYNKRGLGVFSESIEVTTAEGRPTQAPKNVRVKVLNSTAVSLEFTAPEQQRIPGVNLGYKVQFWKGEPEKGELYKQVILDPDRRQLSTVVNELEKFGHYNLTVLCFTTPGDGPKSNILRVVTEEDTPEAVDELSIAEVMYNGAVLTWNPPLKENGIVTKYTIRHWASSSPDVKTKHEVDGATTNITIDGLQPSTRYGVDVMASTKKGDGPVEETKFESGVPPELPGRPSMLSIGDISATTVQLHFTPGFDGHTAIRQWIVEGKMADSSVFAHIFNVSSPKARSIIVTGLRPFTQYQLRLIAENVKGRGAPSEPSRTFETLQTNPETPSQRLFTEPVSATSISVSWTPLLATHWNGQPKGYLIVYREVDEDNWKEVRTPALRSSEHTVTDLRPFTTYEVNVFSENVFGRSLPTDAVKARTYESVPSGSPRNIVVTAEGSKSAIVKWDPVAELSTNGDVIGYKLRVVPERESLMADETREIDVPGQSTLMTKVSNLRPFTSYHVYMSAYTIVGNGPENSTPLSFETLEDVPAPPESFQCSQISEQDVRMKWLPPGSPNGKITNYIISYWKSHEPRSMAIDAQVAGNLLMFSAMSLSPNTQYTFAIKAKNSKGESEEAVAEVMTSSVRLPVRNAPAPVRDTTSQHLATEITIRWDESLPRKLTEDAESPVRAVQVSYQKTNEDEWLTLEKKFEYSKRRAVIKHLSPNSMFRFRIRFIGDFLESSWSPESEWMRTLPSAPFAQPISLKATPYERNSVQLEWVVPHKSTWNSDAIGYRIHYREYPSNETWQMEEITVHDPHEDREEKVLAKLNSFRHYIIRMRLFNSEGEGPFSAPVFVYVGYSIPKRNLTNIITEPLSSSSIRVKWDAWPKEDSETVTSFKVRYVPVASVLSSVSSEEEVMIVDTNECILSDLRKFTEYQISVSPYNRAGEGKMSQVREKTLEDKPGPVGVLRFSDVLMDSVKVSWDEPAQPNGMVIGYIVNYKGYRMQEEFKNEDQQRTSRNYFDSHGLAEGVTYFFSVWAETSAGKGEQRSANVTIGPSKDGPLPPSKPQITSGQSYVTLSWNDVANSDEIVGHLLQAKRVSVAEETENGYVSQRPRRNEIRGAKSAAQTAASSNSNRPTHPIGEWITLRPTDGKSEKEQVSYRELQPSSFYVFRVFTRNVRGIGRASPETEQLFVPESIPDDPFYTTWWFMALVAMAAFVLIVIIIAILCVTGSSAKYRREKRSRSIDSLQLADGNFASFQLKGTSAANMTRSRELPTRPGTTQSWLSDQSREPPAYGSVLGDGRNNGGVMNMYGLATDVIPPLPNSGPPHASLEAMQKLSALVGRDIRSQNTAYVVSSSARGSDNERNEYMPTRSDLYGTRSDYGRVEYRGHIPSSSGGSQPQGSPQQQQEPYDSFDEEEDVDDDTVIRGDRTMTDGADDIARHYGSTDQYRDTWRKVRDTDMVRAPILTGQQPSSAAGRSSTTDSTSEGPWANIPATPNLTAGFSSFV</sequence>
<feature type="domain" description="Fibronectin type-III" evidence="18">
    <location>
        <begin position="1547"/>
        <end position="1650"/>
    </location>
</feature>
<dbReference type="FunFam" id="2.60.40.10:FF:002281">
    <property type="entry name" value="Protein sidekick homolog"/>
    <property type="match status" value="1"/>
</dbReference>
<gene>
    <name evidence="19" type="primary">Cni-rig-4</name>
    <name evidence="19" type="synonym">Cnig_chr_IV.g14835</name>
    <name evidence="19" type="ORF">B9Z55_014835</name>
</gene>
<dbReference type="SMART" id="SM00060">
    <property type="entry name" value="FN3"/>
    <property type="match status" value="13"/>
</dbReference>
<organism evidence="19 20">
    <name type="scientific">Caenorhabditis nigoni</name>
    <dbReference type="NCBI Taxonomy" id="1611254"/>
    <lineage>
        <taxon>Eukaryota</taxon>
        <taxon>Metazoa</taxon>
        <taxon>Ecdysozoa</taxon>
        <taxon>Nematoda</taxon>
        <taxon>Chromadorea</taxon>
        <taxon>Rhabditida</taxon>
        <taxon>Rhabditina</taxon>
        <taxon>Rhabditomorpha</taxon>
        <taxon>Rhabditoidea</taxon>
        <taxon>Rhabditidae</taxon>
        <taxon>Peloderinae</taxon>
        <taxon>Caenorhabditis</taxon>
    </lineage>
</organism>
<dbReference type="Proteomes" id="UP000230233">
    <property type="component" value="Chromosome IV"/>
</dbReference>
<feature type="compositionally biased region" description="Low complexity" evidence="15">
    <location>
        <begin position="2290"/>
        <end position="2306"/>
    </location>
</feature>